<gene>
    <name evidence="2" type="primary">LOC117183238</name>
</gene>
<dbReference type="RefSeq" id="XP_033232355.1">
    <property type="nucleotide sequence ID" value="XM_033376464.1"/>
</dbReference>
<proteinExistence type="predicted"/>
<accession>A0A6I8VMS2</accession>
<dbReference type="AlphaFoldDB" id="A0A6I8VMS2"/>
<name>A0A6I8VMS2_DROPS</name>
<dbReference type="KEGG" id="dpo:117183238"/>
<organism evidence="1 2">
    <name type="scientific">Drosophila pseudoobscura pseudoobscura</name>
    <name type="common">Fruit fly</name>
    <dbReference type="NCBI Taxonomy" id="46245"/>
    <lineage>
        <taxon>Eukaryota</taxon>
        <taxon>Metazoa</taxon>
        <taxon>Ecdysozoa</taxon>
        <taxon>Arthropoda</taxon>
        <taxon>Hexapoda</taxon>
        <taxon>Insecta</taxon>
        <taxon>Pterygota</taxon>
        <taxon>Neoptera</taxon>
        <taxon>Endopterygota</taxon>
        <taxon>Diptera</taxon>
        <taxon>Brachycera</taxon>
        <taxon>Muscomorpha</taxon>
        <taxon>Ephydroidea</taxon>
        <taxon>Drosophilidae</taxon>
        <taxon>Drosophila</taxon>
        <taxon>Sophophora</taxon>
    </lineage>
</organism>
<dbReference type="Proteomes" id="UP000001819">
    <property type="component" value="Chromosome 2"/>
</dbReference>
<reference evidence="1" key="1">
    <citation type="submission" date="2024-06" db="UniProtKB">
        <authorList>
            <consortium name="RefSeq"/>
        </authorList>
    </citation>
    <scope>NUCLEOTIDE SEQUENCE [LARGE SCALE GENOMIC DNA]</scope>
    <source>
        <strain evidence="1">MV2-25</strain>
    </source>
</reference>
<evidence type="ECO:0000313" key="2">
    <source>
        <dbReference type="RefSeq" id="XP_033232355.1"/>
    </source>
</evidence>
<evidence type="ECO:0000313" key="1">
    <source>
        <dbReference type="Proteomes" id="UP000001819"/>
    </source>
</evidence>
<keyword evidence="1" id="KW-1185">Reference proteome</keyword>
<dbReference type="ExpressionAtlas" id="A0A6I8VMS2">
    <property type="expression patterns" value="baseline"/>
</dbReference>
<sequence length="290" mass="32718">MLLKFKEAFEQLIEKVPGRKELNFQDVEEIVQKISQAFHGMNSVFQGSLMNLKETCINRPGHQVLLRLKMPFKITPNGTFIYQTGETLYSLNANIRHPAVQNGFFIPQLIQSLFNIDLKRAIASIGEFNSETGKTYTLSVTDEQSMSISRFKIKANPSGINSQALHFLFTLGFTFLDDSKIYMVDPECPFLFGATDDDIVRGATKHTAKVIKLLGHLNVDEVEVHGATYMAFNTLFSNSCVIGLTFEALKILISVFHNADRLTFVYNKLMNFKQLDSVDPEELMALFLPG</sequence>
<reference evidence="2" key="2">
    <citation type="submission" date="2025-08" db="UniProtKB">
        <authorList>
            <consortium name="RefSeq"/>
        </authorList>
    </citation>
    <scope>IDENTIFICATION</scope>
    <source>
        <strain evidence="2">MV-25-SWS-2005</strain>
        <tissue evidence="2">Whole body</tissue>
    </source>
</reference>
<dbReference type="InParanoid" id="A0A6I8VMS2"/>
<protein>
    <submittedName>
        <fullName evidence="2">Uncharacterized protein</fullName>
    </submittedName>
</protein>